<sequence length="455" mass="50854">MLDWNFDASPLRGWLKCNHTLIGELHSFDHLEKAPYSFKNNDGSNCDIKYFGGLNIGVRFMNEASRNAFMNEWTEWFSKVDSGDIATTNFDRIAWIKISGLPLELWSEENFTVIAESLGRVIVSFVVDPSAVNLSFGKVGILTEYPSSISREPFVEVNGKIIKIRISEVDFDWVPFKSKTENFSSDDEEDEDADEDDEEEYISDTVPMDDNDVGLEEGEFRISEVDVVKESSMGSSESNPPIDSRSPEVMSSPVDGAINEDDRGNGNDIRGDCQKSVIGMEEHGNSQREVESLNNNERSKNNNESNNDVVHAALLSHNVENNNVGPNNRMVNGLPYNLDISGCFGPFPNNLGLIENQTDVNFDSAHDKRRRTVRNTEGTPVDVLDFPPPQPNIDLNCMSIPSQILLPDSNTDSPSPSMEIRNTVVIGNMLGFDVDEENPMLKEVFGEADENNTFR</sequence>
<evidence type="ECO:0000313" key="3">
    <source>
        <dbReference type="Proteomes" id="UP001157418"/>
    </source>
</evidence>
<name>A0AAU9NWH4_9ASTR</name>
<dbReference type="EMBL" id="CAKMRJ010005412">
    <property type="protein sequence ID" value="CAH1442342.1"/>
    <property type="molecule type" value="Genomic_DNA"/>
</dbReference>
<organism evidence="2 3">
    <name type="scientific">Lactuca virosa</name>
    <dbReference type="NCBI Taxonomy" id="75947"/>
    <lineage>
        <taxon>Eukaryota</taxon>
        <taxon>Viridiplantae</taxon>
        <taxon>Streptophyta</taxon>
        <taxon>Embryophyta</taxon>
        <taxon>Tracheophyta</taxon>
        <taxon>Spermatophyta</taxon>
        <taxon>Magnoliopsida</taxon>
        <taxon>eudicotyledons</taxon>
        <taxon>Gunneridae</taxon>
        <taxon>Pentapetalae</taxon>
        <taxon>asterids</taxon>
        <taxon>campanulids</taxon>
        <taxon>Asterales</taxon>
        <taxon>Asteraceae</taxon>
        <taxon>Cichorioideae</taxon>
        <taxon>Cichorieae</taxon>
        <taxon>Lactucinae</taxon>
        <taxon>Lactuca</taxon>
    </lineage>
</organism>
<keyword evidence="3" id="KW-1185">Reference proteome</keyword>
<feature type="region of interest" description="Disordered" evidence="1">
    <location>
        <begin position="180"/>
        <end position="213"/>
    </location>
</feature>
<dbReference type="AlphaFoldDB" id="A0AAU9NWH4"/>
<feature type="compositionally biased region" description="Polar residues" evidence="1">
    <location>
        <begin position="232"/>
        <end position="241"/>
    </location>
</feature>
<feature type="compositionally biased region" description="Acidic residues" evidence="1">
    <location>
        <begin position="184"/>
        <end position="213"/>
    </location>
</feature>
<evidence type="ECO:0008006" key="4">
    <source>
        <dbReference type="Google" id="ProtNLM"/>
    </source>
</evidence>
<evidence type="ECO:0000256" key="1">
    <source>
        <dbReference type="SAM" id="MobiDB-lite"/>
    </source>
</evidence>
<feature type="compositionally biased region" description="Basic and acidic residues" evidence="1">
    <location>
        <begin position="280"/>
        <end position="301"/>
    </location>
</feature>
<evidence type="ECO:0000313" key="2">
    <source>
        <dbReference type="EMBL" id="CAH1442342.1"/>
    </source>
</evidence>
<protein>
    <recommendedName>
        <fullName evidence="4">DUF4283 domain-containing protein</fullName>
    </recommendedName>
</protein>
<comment type="caution">
    <text evidence="2">The sequence shown here is derived from an EMBL/GenBank/DDBJ whole genome shotgun (WGS) entry which is preliminary data.</text>
</comment>
<dbReference type="Proteomes" id="UP001157418">
    <property type="component" value="Unassembled WGS sequence"/>
</dbReference>
<feature type="region of interest" description="Disordered" evidence="1">
    <location>
        <begin position="280"/>
        <end position="304"/>
    </location>
</feature>
<proteinExistence type="predicted"/>
<accession>A0AAU9NWH4</accession>
<gene>
    <name evidence="2" type="ORF">LVIROSA_LOCUS28335</name>
</gene>
<feature type="region of interest" description="Disordered" evidence="1">
    <location>
        <begin position="226"/>
        <end position="268"/>
    </location>
</feature>
<reference evidence="2 3" key="1">
    <citation type="submission" date="2022-01" db="EMBL/GenBank/DDBJ databases">
        <authorList>
            <person name="Xiong W."/>
            <person name="Schranz E."/>
        </authorList>
    </citation>
    <scope>NUCLEOTIDE SEQUENCE [LARGE SCALE GENOMIC DNA]</scope>
</reference>